<feature type="transmembrane region" description="Helical" evidence="6">
    <location>
        <begin position="67"/>
        <end position="91"/>
    </location>
</feature>
<dbReference type="RefSeq" id="XP_006673255.1">
    <property type="nucleotide sequence ID" value="XM_006673192.1"/>
</dbReference>
<feature type="transmembrane region" description="Helical" evidence="6">
    <location>
        <begin position="168"/>
        <end position="188"/>
    </location>
</feature>
<feature type="transmembrane region" description="Helical" evidence="6">
    <location>
        <begin position="103"/>
        <end position="124"/>
    </location>
</feature>
<comment type="subcellular location">
    <subcellularLocation>
        <location evidence="1">Membrane</location>
        <topology evidence="1">Multi-pass membrane protein</topology>
    </subcellularLocation>
</comment>
<dbReference type="OrthoDB" id="3648309at2759"/>
<feature type="transmembrane region" description="Helical" evidence="6">
    <location>
        <begin position="41"/>
        <end position="61"/>
    </location>
</feature>
<dbReference type="eggNOG" id="ENOG502SI7M">
    <property type="taxonomic scope" value="Eukaryota"/>
</dbReference>
<dbReference type="GeneID" id="18170062"/>
<organism evidence="7 8">
    <name type="scientific">Cordyceps militaris (strain CM01)</name>
    <name type="common">Caterpillar fungus</name>
    <dbReference type="NCBI Taxonomy" id="983644"/>
    <lineage>
        <taxon>Eukaryota</taxon>
        <taxon>Fungi</taxon>
        <taxon>Dikarya</taxon>
        <taxon>Ascomycota</taxon>
        <taxon>Pezizomycotina</taxon>
        <taxon>Sordariomycetes</taxon>
        <taxon>Hypocreomycetidae</taxon>
        <taxon>Hypocreales</taxon>
        <taxon>Cordycipitaceae</taxon>
        <taxon>Cordyceps</taxon>
    </lineage>
</organism>
<name>G3JPJ0_CORMM</name>
<evidence type="ECO:0000256" key="4">
    <source>
        <dbReference type="ARBA" id="ARBA00022989"/>
    </source>
</evidence>
<dbReference type="PANTHER" id="PTHR31123">
    <property type="entry name" value="ACCUMULATION OF DYADS PROTEIN 2-RELATED"/>
    <property type="match status" value="1"/>
</dbReference>
<feature type="transmembrane region" description="Helical" evidence="6">
    <location>
        <begin position="12"/>
        <end position="29"/>
    </location>
</feature>
<sequence>MKPNAHLGNPAPLAMGGFATTLLSVSLAMMNFRGVSVQTMFVGNLCFVACIGLLISAQWAMVQGDTFTYTVLTAFGLFYGGYGAVMIPWFGVVEAYGGYTSEFYNSFGFFILTWAILNLFFLMASIRISIVYIMVFVCIELCLVVDASSQFAKADGYDMTYTKMQKAAGAFGFLASILGYYSTAHYLLADGFGFHLPMGDTSARFKSRANNTAKDLEA</sequence>
<dbReference type="GO" id="GO:0015123">
    <property type="term" value="F:acetate transmembrane transporter activity"/>
    <property type="evidence" value="ECO:0007669"/>
    <property type="project" value="TreeGrafter"/>
</dbReference>
<dbReference type="PANTHER" id="PTHR31123:SF7">
    <property type="entry name" value="MARVEL DOMAIN-CONTAINING PROTEIN"/>
    <property type="match status" value="1"/>
</dbReference>
<protein>
    <submittedName>
        <fullName evidence="7">Uncharacterized protein</fullName>
    </submittedName>
</protein>
<gene>
    <name evidence="7" type="ORF">CCM_08053</name>
</gene>
<keyword evidence="3 6" id="KW-0812">Transmembrane</keyword>
<dbReference type="InParanoid" id="G3JPJ0"/>
<keyword evidence="8" id="KW-1185">Reference proteome</keyword>
<dbReference type="InterPro" id="IPR051633">
    <property type="entry name" value="AceTr"/>
</dbReference>
<accession>G3JPJ0</accession>
<feature type="transmembrane region" description="Helical" evidence="6">
    <location>
        <begin position="130"/>
        <end position="147"/>
    </location>
</feature>
<evidence type="ECO:0000313" key="8">
    <source>
        <dbReference type="Proteomes" id="UP000001610"/>
    </source>
</evidence>
<evidence type="ECO:0000256" key="5">
    <source>
        <dbReference type="ARBA" id="ARBA00023136"/>
    </source>
</evidence>
<comment type="similarity">
    <text evidence="2">Belongs to the acetate uptake transporter (AceTr) (TC 2.A.96) family.</text>
</comment>
<evidence type="ECO:0000256" key="2">
    <source>
        <dbReference type="ARBA" id="ARBA00005587"/>
    </source>
</evidence>
<dbReference type="OMA" id="NPAPLAM"/>
<evidence type="ECO:0000256" key="3">
    <source>
        <dbReference type="ARBA" id="ARBA00022692"/>
    </source>
</evidence>
<dbReference type="KEGG" id="cmt:CCM_08053"/>
<dbReference type="HOGENOM" id="CLU_051062_2_0_1"/>
<dbReference type="GO" id="GO:0005886">
    <property type="term" value="C:plasma membrane"/>
    <property type="evidence" value="ECO:0007669"/>
    <property type="project" value="TreeGrafter"/>
</dbReference>
<evidence type="ECO:0000256" key="1">
    <source>
        <dbReference type="ARBA" id="ARBA00004141"/>
    </source>
</evidence>
<dbReference type="EMBL" id="JH126404">
    <property type="protein sequence ID" value="EGX89800.1"/>
    <property type="molecule type" value="Genomic_DNA"/>
</dbReference>
<dbReference type="Proteomes" id="UP000001610">
    <property type="component" value="Unassembled WGS sequence"/>
</dbReference>
<evidence type="ECO:0000256" key="6">
    <source>
        <dbReference type="SAM" id="Phobius"/>
    </source>
</evidence>
<reference evidence="7 8" key="1">
    <citation type="journal article" date="2011" name="Genome Biol.">
        <title>Genome sequence of the insect pathogenic fungus Cordyceps militaris, a valued traditional Chinese medicine.</title>
        <authorList>
            <person name="Zheng P."/>
            <person name="Xia Y."/>
            <person name="Xiao G."/>
            <person name="Xiong C."/>
            <person name="Hu X."/>
            <person name="Zhang S."/>
            <person name="Zheng H."/>
            <person name="Huang Y."/>
            <person name="Zhou Y."/>
            <person name="Wang S."/>
            <person name="Zhao G.P."/>
            <person name="Liu X."/>
            <person name="St Leger R.J."/>
            <person name="Wang C."/>
        </authorList>
    </citation>
    <scope>NUCLEOTIDE SEQUENCE [LARGE SCALE GENOMIC DNA]</scope>
    <source>
        <strain evidence="7 8">CM01</strain>
    </source>
</reference>
<proteinExistence type="inferred from homology"/>
<keyword evidence="5 6" id="KW-0472">Membrane</keyword>
<dbReference type="Pfam" id="PF01184">
    <property type="entry name" value="Gpr1_Fun34_YaaH"/>
    <property type="match status" value="1"/>
</dbReference>
<evidence type="ECO:0000313" key="7">
    <source>
        <dbReference type="EMBL" id="EGX89800.1"/>
    </source>
</evidence>
<dbReference type="InterPro" id="IPR000791">
    <property type="entry name" value="Gpr1/Fun34/SatP-like"/>
</dbReference>
<dbReference type="VEuPathDB" id="FungiDB:CCM_08053"/>
<dbReference type="AlphaFoldDB" id="G3JPJ0"/>
<keyword evidence="4 6" id="KW-1133">Transmembrane helix</keyword>